<gene>
    <name evidence="8" type="ORF">LCGC14_1842520</name>
</gene>
<proteinExistence type="predicted"/>
<dbReference type="PANTHER" id="PTHR30252">
    <property type="entry name" value="INNER MEMBRANE PEPTIDE TRANSPORTER"/>
    <property type="match status" value="1"/>
</dbReference>
<keyword evidence="2" id="KW-1003">Cell membrane</keyword>
<feature type="transmembrane region" description="Helical" evidence="6">
    <location>
        <begin position="27"/>
        <end position="50"/>
    </location>
</feature>
<accession>A0A0F9H101</accession>
<keyword evidence="4 6" id="KW-1133">Transmembrane helix</keyword>
<organism evidence="8">
    <name type="scientific">marine sediment metagenome</name>
    <dbReference type="NCBI Taxonomy" id="412755"/>
    <lineage>
        <taxon>unclassified sequences</taxon>
        <taxon>metagenomes</taxon>
        <taxon>ecological metagenomes</taxon>
    </lineage>
</organism>
<dbReference type="InterPro" id="IPR051605">
    <property type="entry name" value="CstA"/>
</dbReference>
<protein>
    <recommendedName>
        <fullName evidence="7">CstA N-terminal domain-containing protein</fullName>
    </recommendedName>
</protein>
<evidence type="ECO:0000256" key="5">
    <source>
        <dbReference type="ARBA" id="ARBA00023136"/>
    </source>
</evidence>
<keyword evidence="3 6" id="KW-0812">Transmembrane</keyword>
<feature type="domain" description="CstA N-terminal" evidence="7">
    <location>
        <begin position="10"/>
        <end position="143"/>
    </location>
</feature>
<evidence type="ECO:0000256" key="3">
    <source>
        <dbReference type="ARBA" id="ARBA00022692"/>
    </source>
</evidence>
<name>A0A0F9H101_9ZZZZ</name>
<feature type="transmembrane region" description="Helical" evidence="6">
    <location>
        <begin position="71"/>
        <end position="91"/>
    </location>
</feature>
<evidence type="ECO:0000259" key="7">
    <source>
        <dbReference type="Pfam" id="PF02554"/>
    </source>
</evidence>
<dbReference type="GO" id="GO:0009267">
    <property type="term" value="P:cellular response to starvation"/>
    <property type="evidence" value="ECO:0007669"/>
    <property type="project" value="InterPro"/>
</dbReference>
<dbReference type="PANTHER" id="PTHR30252:SF0">
    <property type="entry name" value="PEPTIDE TRANSPORTER CSTA"/>
    <property type="match status" value="1"/>
</dbReference>
<dbReference type="InterPro" id="IPR003706">
    <property type="entry name" value="CstA_N"/>
</dbReference>
<dbReference type="AlphaFoldDB" id="A0A0F9H101"/>
<sequence length="204" mass="21941">HKEGKKLGAFIEGGANFLGALGIGRKMAVGILAVLVASFAGTTLDTATRLQRYVVQELASTVRLKPLTNRYVATGVALALGGYVAIFTGSAPGAGGLALWPMFGALNQLLAGLVFLLITVYLVWRRRPIWMMVPPMIVMLVMPAWAMLHQMFGPNGWLRGDQPNYLLLGFGAAVQLLTVWLIVEGVIALRKWRRQGAAAAPEDA</sequence>
<evidence type="ECO:0000256" key="6">
    <source>
        <dbReference type="SAM" id="Phobius"/>
    </source>
</evidence>
<dbReference type="GO" id="GO:0005886">
    <property type="term" value="C:plasma membrane"/>
    <property type="evidence" value="ECO:0007669"/>
    <property type="project" value="UniProtKB-SubCell"/>
</dbReference>
<evidence type="ECO:0000256" key="4">
    <source>
        <dbReference type="ARBA" id="ARBA00022989"/>
    </source>
</evidence>
<comment type="subcellular location">
    <subcellularLocation>
        <location evidence="1">Cell membrane</location>
        <topology evidence="1">Multi-pass membrane protein</topology>
    </subcellularLocation>
</comment>
<comment type="caution">
    <text evidence="8">The sequence shown here is derived from an EMBL/GenBank/DDBJ whole genome shotgun (WGS) entry which is preliminary data.</text>
</comment>
<evidence type="ECO:0000313" key="8">
    <source>
        <dbReference type="EMBL" id="KKL96636.1"/>
    </source>
</evidence>
<evidence type="ECO:0000256" key="2">
    <source>
        <dbReference type="ARBA" id="ARBA00022475"/>
    </source>
</evidence>
<feature type="transmembrane region" description="Helical" evidence="6">
    <location>
        <begin position="97"/>
        <end position="124"/>
    </location>
</feature>
<dbReference type="Pfam" id="PF02554">
    <property type="entry name" value="CstA"/>
    <property type="match status" value="1"/>
</dbReference>
<feature type="non-terminal residue" evidence="8">
    <location>
        <position position="1"/>
    </location>
</feature>
<feature type="transmembrane region" description="Helical" evidence="6">
    <location>
        <begin position="165"/>
        <end position="189"/>
    </location>
</feature>
<feature type="transmembrane region" description="Helical" evidence="6">
    <location>
        <begin position="136"/>
        <end position="153"/>
    </location>
</feature>
<dbReference type="EMBL" id="LAZR01018378">
    <property type="protein sequence ID" value="KKL96636.1"/>
    <property type="molecule type" value="Genomic_DNA"/>
</dbReference>
<evidence type="ECO:0000256" key="1">
    <source>
        <dbReference type="ARBA" id="ARBA00004651"/>
    </source>
</evidence>
<keyword evidence="5 6" id="KW-0472">Membrane</keyword>
<reference evidence="8" key="1">
    <citation type="journal article" date="2015" name="Nature">
        <title>Complex archaea that bridge the gap between prokaryotes and eukaryotes.</title>
        <authorList>
            <person name="Spang A."/>
            <person name="Saw J.H."/>
            <person name="Jorgensen S.L."/>
            <person name="Zaremba-Niedzwiedzka K."/>
            <person name="Martijn J."/>
            <person name="Lind A.E."/>
            <person name="van Eijk R."/>
            <person name="Schleper C."/>
            <person name="Guy L."/>
            <person name="Ettema T.J."/>
        </authorList>
    </citation>
    <scope>NUCLEOTIDE SEQUENCE</scope>
</reference>